<dbReference type="GO" id="GO:0051301">
    <property type="term" value="P:cell division"/>
    <property type="evidence" value="ECO:0007669"/>
    <property type="project" value="UniProtKB-KW"/>
</dbReference>
<evidence type="ECO:0000256" key="1">
    <source>
        <dbReference type="ARBA" id="ARBA00004496"/>
    </source>
</evidence>
<dbReference type="CDD" id="cd00397">
    <property type="entry name" value="DNA_BRE_C"/>
    <property type="match status" value="1"/>
</dbReference>
<name>A0A1F5H2X8_9BACT</name>
<dbReference type="Pfam" id="PF02899">
    <property type="entry name" value="Phage_int_SAM_1"/>
    <property type="match status" value="1"/>
</dbReference>
<comment type="subcellular location">
    <subcellularLocation>
        <location evidence="1">Cytoplasm</location>
    </subcellularLocation>
</comment>
<evidence type="ECO:0000313" key="13">
    <source>
        <dbReference type="Proteomes" id="UP000177039"/>
    </source>
</evidence>
<evidence type="ECO:0000259" key="10">
    <source>
        <dbReference type="PROSITE" id="PS51898"/>
    </source>
</evidence>
<dbReference type="GO" id="GO:0003677">
    <property type="term" value="F:DNA binding"/>
    <property type="evidence" value="ECO:0007669"/>
    <property type="project" value="UniProtKB-UniRule"/>
</dbReference>
<organism evidence="12 13">
    <name type="scientific">Candidatus Curtissbacteria bacterium RIFCSPLOWO2_01_FULL_42_50</name>
    <dbReference type="NCBI Taxonomy" id="1797730"/>
    <lineage>
        <taxon>Bacteria</taxon>
        <taxon>Candidatus Curtissiibacteriota</taxon>
    </lineage>
</organism>
<keyword evidence="5" id="KW-0229">DNA integration</keyword>
<evidence type="ECO:0000259" key="11">
    <source>
        <dbReference type="PROSITE" id="PS51900"/>
    </source>
</evidence>
<dbReference type="PROSITE" id="PS51898">
    <property type="entry name" value="TYR_RECOMBINASE"/>
    <property type="match status" value="1"/>
</dbReference>
<dbReference type="SUPFAM" id="SSF56349">
    <property type="entry name" value="DNA breaking-rejoining enzymes"/>
    <property type="match status" value="1"/>
</dbReference>
<dbReference type="Gene3D" id="1.10.443.10">
    <property type="entry name" value="Intergrase catalytic core"/>
    <property type="match status" value="1"/>
</dbReference>
<dbReference type="GO" id="GO:0006310">
    <property type="term" value="P:DNA recombination"/>
    <property type="evidence" value="ECO:0007669"/>
    <property type="project" value="UniProtKB-KW"/>
</dbReference>
<keyword evidence="8" id="KW-0131">Cell cycle</keyword>
<keyword evidence="6 9" id="KW-0238">DNA-binding</keyword>
<keyword evidence="3" id="KW-0132">Cell division</keyword>
<dbReference type="InterPro" id="IPR044068">
    <property type="entry name" value="CB"/>
</dbReference>
<dbReference type="GO" id="GO:0005737">
    <property type="term" value="C:cytoplasm"/>
    <property type="evidence" value="ECO:0007669"/>
    <property type="project" value="UniProtKB-SubCell"/>
</dbReference>
<reference evidence="12 13" key="1">
    <citation type="journal article" date="2016" name="Nat. Commun.">
        <title>Thousands of microbial genomes shed light on interconnected biogeochemical processes in an aquifer system.</title>
        <authorList>
            <person name="Anantharaman K."/>
            <person name="Brown C.T."/>
            <person name="Hug L.A."/>
            <person name="Sharon I."/>
            <person name="Castelle C.J."/>
            <person name="Probst A.J."/>
            <person name="Thomas B.C."/>
            <person name="Singh A."/>
            <person name="Wilkins M.J."/>
            <person name="Karaoz U."/>
            <person name="Brodie E.L."/>
            <person name="Williams K.H."/>
            <person name="Hubbard S.S."/>
            <person name="Banfield J.F."/>
        </authorList>
    </citation>
    <scope>NUCLEOTIDE SEQUENCE [LARGE SCALE GENOMIC DNA]</scope>
</reference>
<feature type="domain" description="Tyr recombinase" evidence="10">
    <location>
        <begin position="108"/>
        <end position="288"/>
    </location>
</feature>
<dbReference type="InterPro" id="IPR004107">
    <property type="entry name" value="Integrase_SAM-like_N"/>
</dbReference>
<dbReference type="GO" id="GO:0007059">
    <property type="term" value="P:chromosome segregation"/>
    <property type="evidence" value="ECO:0007669"/>
    <property type="project" value="UniProtKB-KW"/>
</dbReference>
<dbReference type="InterPro" id="IPR013762">
    <property type="entry name" value="Integrase-like_cat_sf"/>
</dbReference>
<feature type="domain" description="Core-binding (CB)" evidence="11">
    <location>
        <begin position="2"/>
        <end position="87"/>
    </location>
</feature>
<evidence type="ECO:0000256" key="5">
    <source>
        <dbReference type="ARBA" id="ARBA00022908"/>
    </source>
</evidence>
<dbReference type="InterPro" id="IPR050090">
    <property type="entry name" value="Tyrosine_recombinase_XerCD"/>
</dbReference>
<evidence type="ECO:0000256" key="4">
    <source>
        <dbReference type="ARBA" id="ARBA00022829"/>
    </source>
</evidence>
<proteinExistence type="predicted"/>
<dbReference type="Gene3D" id="1.10.150.130">
    <property type="match status" value="1"/>
</dbReference>
<comment type="caution">
    <text evidence="12">The sequence shown here is derived from an EMBL/GenBank/DDBJ whole genome shotgun (WGS) entry which is preliminary data.</text>
</comment>
<evidence type="ECO:0000313" key="12">
    <source>
        <dbReference type="EMBL" id="OGD98414.1"/>
    </source>
</evidence>
<gene>
    <name evidence="12" type="ORF">A3B54_03705</name>
</gene>
<evidence type="ECO:0000256" key="8">
    <source>
        <dbReference type="ARBA" id="ARBA00023306"/>
    </source>
</evidence>
<dbReference type="EMBL" id="MFBT01000037">
    <property type="protein sequence ID" value="OGD98414.1"/>
    <property type="molecule type" value="Genomic_DNA"/>
</dbReference>
<evidence type="ECO:0000256" key="3">
    <source>
        <dbReference type="ARBA" id="ARBA00022618"/>
    </source>
</evidence>
<evidence type="ECO:0000256" key="9">
    <source>
        <dbReference type="PROSITE-ProRule" id="PRU01248"/>
    </source>
</evidence>
<evidence type="ECO:0008006" key="14">
    <source>
        <dbReference type="Google" id="ProtNLM"/>
    </source>
</evidence>
<sequence>MKKLDEAHKEFIEHLKNRKRASATILAYGKDIEQLIGFLEELQKAHVHEITADDIKSFLAKLTNTGYTPKSVSRKLNSTKTFFRFLKVQEYITDDPANLVDHPKFDTKPPRILTPTEYRALRDAARDDIRIAAIIEILLQVGIRIGDLANLHTDDFFFGENSKEGHLYIRPQENRPERTVPLNKSAETALKRYLEVRPKTVNKALFVTKTGKPLLVRNIRTAIDRYYKKAGIAGAKINDLRHTWVAHHLASGASLVLISKIAGHKRLSTTERYLALIQTPKGEEKVKLEEL</sequence>
<dbReference type="InterPro" id="IPR011010">
    <property type="entry name" value="DNA_brk_join_enz"/>
</dbReference>
<dbReference type="Pfam" id="PF00589">
    <property type="entry name" value="Phage_integrase"/>
    <property type="match status" value="1"/>
</dbReference>
<evidence type="ECO:0000256" key="7">
    <source>
        <dbReference type="ARBA" id="ARBA00023172"/>
    </source>
</evidence>
<dbReference type="PROSITE" id="PS51900">
    <property type="entry name" value="CB"/>
    <property type="match status" value="1"/>
</dbReference>
<accession>A0A1F5H2X8</accession>
<dbReference type="InterPro" id="IPR010998">
    <property type="entry name" value="Integrase_recombinase_N"/>
</dbReference>
<keyword evidence="7" id="KW-0233">DNA recombination</keyword>
<dbReference type="InterPro" id="IPR002104">
    <property type="entry name" value="Integrase_catalytic"/>
</dbReference>
<evidence type="ECO:0000256" key="2">
    <source>
        <dbReference type="ARBA" id="ARBA00022490"/>
    </source>
</evidence>
<dbReference type="Proteomes" id="UP000177039">
    <property type="component" value="Unassembled WGS sequence"/>
</dbReference>
<dbReference type="AlphaFoldDB" id="A0A1F5H2X8"/>
<dbReference type="PANTHER" id="PTHR30349">
    <property type="entry name" value="PHAGE INTEGRASE-RELATED"/>
    <property type="match status" value="1"/>
</dbReference>
<dbReference type="PANTHER" id="PTHR30349:SF77">
    <property type="entry name" value="TYROSINE RECOMBINASE XERC"/>
    <property type="match status" value="1"/>
</dbReference>
<keyword evidence="4" id="KW-0159">Chromosome partition</keyword>
<evidence type="ECO:0000256" key="6">
    <source>
        <dbReference type="ARBA" id="ARBA00023125"/>
    </source>
</evidence>
<keyword evidence="2" id="KW-0963">Cytoplasm</keyword>
<dbReference type="GO" id="GO:0015074">
    <property type="term" value="P:DNA integration"/>
    <property type="evidence" value="ECO:0007669"/>
    <property type="project" value="UniProtKB-KW"/>
</dbReference>
<protein>
    <recommendedName>
        <fullName evidence="14">Tyrosine recombinase XerC</fullName>
    </recommendedName>
</protein>